<dbReference type="SUPFAM" id="SSF47226">
    <property type="entry name" value="Histidine-containing phosphotransfer domain, HPT domain"/>
    <property type="match status" value="1"/>
</dbReference>
<dbReference type="CDD" id="cd00088">
    <property type="entry name" value="HPT"/>
    <property type="match status" value="1"/>
</dbReference>
<keyword evidence="2" id="KW-0597">Phosphoprotein</keyword>
<evidence type="ECO:0000259" key="3">
    <source>
        <dbReference type="PROSITE" id="PS50894"/>
    </source>
</evidence>
<dbReference type="AlphaFoldDB" id="A0A1I4N9E1"/>
<dbReference type="STRING" id="1720063.SAMN05216217_101141"/>
<dbReference type="PROSITE" id="PS50894">
    <property type="entry name" value="HPT"/>
    <property type="match status" value="1"/>
</dbReference>
<dbReference type="EMBL" id="FOUI01000001">
    <property type="protein sequence ID" value="SFM11996.1"/>
    <property type="molecule type" value="Genomic_DNA"/>
</dbReference>
<feature type="domain" description="HPt" evidence="3">
    <location>
        <begin position="23"/>
        <end position="115"/>
    </location>
</feature>
<keyword evidence="5" id="KW-1185">Reference proteome</keyword>
<evidence type="ECO:0000256" key="2">
    <source>
        <dbReference type="PROSITE-ProRule" id="PRU00110"/>
    </source>
</evidence>
<name>A0A1I4N9E1_9GAMM</name>
<evidence type="ECO:0000313" key="4">
    <source>
        <dbReference type="EMBL" id="SFM11996.1"/>
    </source>
</evidence>
<reference evidence="5" key="1">
    <citation type="submission" date="2016-10" db="EMBL/GenBank/DDBJ databases">
        <authorList>
            <person name="Varghese N."/>
            <person name="Submissions S."/>
        </authorList>
    </citation>
    <scope>NUCLEOTIDE SEQUENCE [LARGE SCALE GENOMIC DNA]</scope>
    <source>
        <strain evidence="5">DSM 24213</strain>
    </source>
</reference>
<evidence type="ECO:0000313" key="5">
    <source>
        <dbReference type="Proteomes" id="UP000243629"/>
    </source>
</evidence>
<dbReference type="SMART" id="SM00073">
    <property type="entry name" value="HPT"/>
    <property type="match status" value="1"/>
</dbReference>
<dbReference type="Gene3D" id="1.20.120.160">
    <property type="entry name" value="HPT domain"/>
    <property type="match status" value="1"/>
</dbReference>
<dbReference type="Proteomes" id="UP000243629">
    <property type="component" value="Unassembled WGS sequence"/>
</dbReference>
<dbReference type="Pfam" id="PF01627">
    <property type="entry name" value="Hpt"/>
    <property type="match status" value="1"/>
</dbReference>
<protein>
    <submittedName>
        <fullName evidence="4">Hpt domain-containing protein</fullName>
    </submittedName>
</protein>
<proteinExistence type="predicted"/>
<dbReference type="InterPro" id="IPR008207">
    <property type="entry name" value="Sig_transdc_His_kin_Hpt_dom"/>
</dbReference>
<accession>A0A1I4N9E1</accession>
<dbReference type="OrthoDB" id="9131849at2"/>
<keyword evidence="1" id="KW-0902">Two-component regulatory system</keyword>
<dbReference type="GO" id="GO:0000160">
    <property type="term" value="P:phosphorelay signal transduction system"/>
    <property type="evidence" value="ECO:0007669"/>
    <property type="project" value="UniProtKB-KW"/>
</dbReference>
<gene>
    <name evidence="4" type="ORF">SAMN05216217_101141</name>
</gene>
<dbReference type="GO" id="GO:0004672">
    <property type="term" value="F:protein kinase activity"/>
    <property type="evidence" value="ECO:0007669"/>
    <property type="project" value="UniProtKB-ARBA"/>
</dbReference>
<dbReference type="InterPro" id="IPR036641">
    <property type="entry name" value="HPT_dom_sf"/>
</dbReference>
<sequence length="115" mass="12654">MPGEDSLLPDLDPAVQENLRELMQDDYLLLLDTFIIDAEKRLGQLRTFLASGDLESFRRCAHSFKGSSGNMGALALQQVCTLAEQAGIHGDAGAAGDALERIEQCYRQLRPQLHP</sequence>
<evidence type="ECO:0000256" key="1">
    <source>
        <dbReference type="ARBA" id="ARBA00023012"/>
    </source>
</evidence>
<feature type="modified residue" description="Phosphohistidine" evidence="2">
    <location>
        <position position="62"/>
    </location>
</feature>
<organism evidence="4 5">
    <name type="scientific">Halopseudomonas yangmingensis</name>
    <dbReference type="NCBI Taxonomy" id="1720063"/>
    <lineage>
        <taxon>Bacteria</taxon>
        <taxon>Pseudomonadati</taxon>
        <taxon>Pseudomonadota</taxon>
        <taxon>Gammaproteobacteria</taxon>
        <taxon>Pseudomonadales</taxon>
        <taxon>Pseudomonadaceae</taxon>
        <taxon>Halopseudomonas</taxon>
    </lineage>
</organism>